<organism evidence="12 13">
    <name type="scientific">Bifidobacterium asteroides</name>
    <dbReference type="NCBI Taxonomy" id="1684"/>
    <lineage>
        <taxon>Bacteria</taxon>
        <taxon>Bacillati</taxon>
        <taxon>Actinomycetota</taxon>
        <taxon>Actinomycetes</taxon>
        <taxon>Bifidobacteriales</taxon>
        <taxon>Bifidobacteriaceae</taxon>
        <taxon>Bifidobacterium</taxon>
    </lineage>
</organism>
<evidence type="ECO:0000259" key="10">
    <source>
        <dbReference type="Pfam" id="PF00905"/>
    </source>
</evidence>
<evidence type="ECO:0000256" key="5">
    <source>
        <dbReference type="ARBA" id="ARBA00022801"/>
    </source>
</evidence>
<dbReference type="InterPro" id="IPR050396">
    <property type="entry name" value="Glycosyltr_51/Transpeptidase"/>
</dbReference>
<evidence type="ECO:0000256" key="9">
    <source>
        <dbReference type="SAM" id="MobiDB-lite"/>
    </source>
</evidence>
<evidence type="ECO:0000256" key="1">
    <source>
        <dbReference type="ARBA" id="ARBA00022645"/>
    </source>
</evidence>
<proteinExistence type="predicted"/>
<dbReference type="InterPro" id="IPR001264">
    <property type="entry name" value="Glyco_trans_51"/>
</dbReference>
<evidence type="ECO:0000256" key="2">
    <source>
        <dbReference type="ARBA" id="ARBA00022670"/>
    </source>
</evidence>
<dbReference type="PANTHER" id="PTHR32282">
    <property type="entry name" value="BINDING PROTEIN TRANSPEPTIDASE, PUTATIVE-RELATED"/>
    <property type="match status" value="1"/>
</dbReference>
<name>A0ABS3ISE0_9BIFI</name>
<evidence type="ECO:0000256" key="8">
    <source>
        <dbReference type="ARBA" id="ARBA00049902"/>
    </source>
</evidence>
<evidence type="ECO:0000256" key="6">
    <source>
        <dbReference type="ARBA" id="ARBA00023268"/>
    </source>
</evidence>
<evidence type="ECO:0000259" key="11">
    <source>
        <dbReference type="Pfam" id="PF00912"/>
    </source>
</evidence>
<dbReference type="EMBL" id="JAFMNU010000003">
    <property type="protein sequence ID" value="MBO0623249.1"/>
    <property type="molecule type" value="Genomic_DNA"/>
</dbReference>
<dbReference type="InterPro" id="IPR036950">
    <property type="entry name" value="PBP_transglycosylase"/>
</dbReference>
<comment type="caution">
    <text evidence="12">The sequence shown here is derived from an EMBL/GenBank/DDBJ whole genome shotgun (WGS) entry which is preliminary data.</text>
</comment>
<dbReference type="Gene3D" id="3.40.710.10">
    <property type="entry name" value="DD-peptidase/beta-lactamase superfamily"/>
    <property type="match status" value="1"/>
</dbReference>
<keyword evidence="5" id="KW-0378">Hydrolase</keyword>
<keyword evidence="4" id="KW-0808">Transferase</keyword>
<keyword evidence="3" id="KW-0328">Glycosyltransferase</keyword>
<dbReference type="InterPro" id="IPR012338">
    <property type="entry name" value="Beta-lactam/transpept-like"/>
</dbReference>
<comment type="catalytic activity">
    <reaction evidence="8">
        <text>[GlcNAc-(1-&gt;4)-Mur2Ac(oyl-L-Ala-gamma-D-Glu-L-Lys-D-Ala-D-Ala)](n)-di-trans,octa-cis-undecaprenyl diphosphate + beta-D-GlcNAc-(1-&gt;4)-Mur2Ac(oyl-L-Ala-gamma-D-Glu-L-Lys-D-Ala-D-Ala)-di-trans,octa-cis-undecaprenyl diphosphate = [GlcNAc-(1-&gt;4)-Mur2Ac(oyl-L-Ala-gamma-D-Glu-L-Lys-D-Ala-D-Ala)](n+1)-di-trans,octa-cis-undecaprenyl diphosphate + di-trans,octa-cis-undecaprenyl diphosphate + H(+)</text>
        <dbReference type="Rhea" id="RHEA:23708"/>
        <dbReference type="Rhea" id="RHEA-COMP:9602"/>
        <dbReference type="Rhea" id="RHEA-COMP:9603"/>
        <dbReference type="ChEBI" id="CHEBI:15378"/>
        <dbReference type="ChEBI" id="CHEBI:58405"/>
        <dbReference type="ChEBI" id="CHEBI:60033"/>
        <dbReference type="ChEBI" id="CHEBI:78435"/>
        <dbReference type="EC" id="2.4.99.28"/>
    </reaction>
</comment>
<dbReference type="SUPFAM" id="SSF56601">
    <property type="entry name" value="beta-lactamase/transpeptidase-like"/>
    <property type="match status" value="1"/>
</dbReference>
<keyword evidence="13" id="KW-1185">Reference proteome</keyword>
<feature type="compositionally biased region" description="Low complexity" evidence="9">
    <location>
        <begin position="715"/>
        <end position="731"/>
    </location>
</feature>
<evidence type="ECO:0000313" key="12">
    <source>
        <dbReference type="EMBL" id="MBO0623249.1"/>
    </source>
</evidence>
<feature type="region of interest" description="Disordered" evidence="9">
    <location>
        <begin position="699"/>
        <end position="731"/>
    </location>
</feature>
<comment type="catalytic activity">
    <reaction evidence="7">
        <text>Preferential cleavage: (Ac)2-L-Lys-D-Ala-|-D-Ala. Also transpeptidation of peptidyl-alanyl moieties that are N-acyl substituents of D-alanine.</text>
        <dbReference type="EC" id="3.4.16.4"/>
    </reaction>
</comment>
<feature type="domain" description="Glycosyl transferase family 51" evidence="11">
    <location>
        <begin position="78"/>
        <end position="265"/>
    </location>
</feature>
<dbReference type="Proteomes" id="UP000664299">
    <property type="component" value="Unassembled WGS sequence"/>
</dbReference>
<sequence length="731" mass="79264">MPEQKKSMSVRRFFTLLLAYLIFCIAGGVVVSGFLSPAVFGINAASRNLMPALKTDNIDFNVNDLPQQSRLYASDGHTVIATFYAQNRIVVPIKDVSGYMQKAVVAREDRRFFEHAGVDTQGVLRAFIQTYIKQGDTQGGSSLTQQYVKNVLMSQAAENNDPIAEYHAQEETIARKMREMLIAVQMEKKYSKAEILQGYLNIAQFGTNVYGVESAARRYFSKSAKDLDPGEAATIAAVTKNPARFDPTVNVKASQEQRDIVLDLMRQENYITQRQYDEYKAKPLDQMLHVQSADAGCQAAGDAAFFCDYVTKQILNSKEFGKSQEERNKLLKEGGLDIYTTMDVNANAAAMKAARDTIPVDDPTGFEVTMAAIRPGTGEVLGFGINRIYDATQNSGGGTRTAINYAVDQQEGGGWGFPVGSSWKPINMVAWMKAGKSINQPLRTSTSYPETTFACTEADGTPYGFGTGSWHVENASGGTTSPETPLQALIRSHNTTQASMAQQIGLCSIADTAKDMGYHNSPKDQMDIHSANSFQPPMVIGAVQASPLTMANVFATIAAKGVACSPIAMTKVVDKNNRSIKVPKANCHQAIDPGIAETTAYAINQGVVQPGGVASVAQLDGGRKTFAKTGTHEDKYMLTGGFVPQVAAFVTVGNAEGQVSFNNKTINGRSFHIWDGVSIAAPAWKDFMNTYLAAANIQPDNSYGNPDPRFTGGVQQSQPSQQLQQRSTGRQ</sequence>
<dbReference type="InterPro" id="IPR001460">
    <property type="entry name" value="PCN-bd_Tpept"/>
</dbReference>
<keyword evidence="6" id="KW-0511">Multifunctional enzyme</keyword>
<dbReference type="Pfam" id="PF00905">
    <property type="entry name" value="Transpeptidase"/>
    <property type="match status" value="1"/>
</dbReference>
<evidence type="ECO:0000256" key="4">
    <source>
        <dbReference type="ARBA" id="ARBA00022679"/>
    </source>
</evidence>
<evidence type="ECO:0000256" key="3">
    <source>
        <dbReference type="ARBA" id="ARBA00022676"/>
    </source>
</evidence>
<feature type="domain" description="Penicillin-binding protein transpeptidase" evidence="10">
    <location>
        <begin position="371"/>
        <end position="657"/>
    </location>
</feature>
<dbReference type="Pfam" id="PF00912">
    <property type="entry name" value="Transgly"/>
    <property type="match status" value="1"/>
</dbReference>
<dbReference type="SUPFAM" id="SSF53955">
    <property type="entry name" value="Lysozyme-like"/>
    <property type="match status" value="1"/>
</dbReference>
<keyword evidence="1" id="KW-0121">Carboxypeptidase</keyword>
<reference evidence="12" key="1">
    <citation type="submission" date="2021-03" db="EMBL/GenBank/DDBJ databases">
        <title>Genome sequence of Bifidobacterium asteroides strain wkB204 isolated from a honey bee gut.</title>
        <authorList>
            <person name="Motta E.V.S."/>
            <person name="Kwong W.K."/>
            <person name="Moran N.A."/>
        </authorList>
    </citation>
    <scope>NUCLEOTIDE SEQUENCE</scope>
    <source>
        <strain evidence="12">WkB204</strain>
    </source>
</reference>
<gene>
    <name evidence="12" type="ORF">J1F30_02530</name>
</gene>
<accession>A0ABS3ISE0</accession>
<dbReference type="Gene3D" id="1.10.3810.10">
    <property type="entry name" value="Biosynthetic peptidoglycan transglycosylase-like"/>
    <property type="match status" value="1"/>
</dbReference>
<protein>
    <submittedName>
        <fullName evidence="12">Transglycosylase domain-containing protein</fullName>
    </submittedName>
</protein>
<evidence type="ECO:0000256" key="7">
    <source>
        <dbReference type="ARBA" id="ARBA00034000"/>
    </source>
</evidence>
<keyword evidence="2" id="KW-0645">Protease</keyword>
<dbReference type="InterPro" id="IPR023346">
    <property type="entry name" value="Lysozyme-like_dom_sf"/>
</dbReference>
<dbReference type="PANTHER" id="PTHR32282:SF33">
    <property type="entry name" value="PEPTIDOGLYCAN GLYCOSYLTRANSFERASE"/>
    <property type="match status" value="1"/>
</dbReference>
<evidence type="ECO:0000313" key="13">
    <source>
        <dbReference type="Proteomes" id="UP000664299"/>
    </source>
</evidence>